<dbReference type="RefSeq" id="WP_189401833.1">
    <property type="nucleotide sequence ID" value="NZ_BMXA01000004.1"/>
</dbReference>
<keyword evidence="4" id="KW-1185">Reference proteome</keyword>
<accession>A0A918RVV6</accession>
<feature type="repeat" description="TPR" evidence="1">
    <location>
        <begin position="228"/>
        <end position="261"/>
    </location>
</feature>
<dbReference type="InterPro" id="IPR037919">
    <property type="entry name" value="OGT"/>
</dbReference>
<dbReference type="PANTHER" id="PTHR44366:SF1">
    <property type="entry name" value="UDP-N-ACETYLGLUCOSAMINE--PEPTIDE N-ACETYLGLUCOSAMINYLTRANSFERASE 110 KDA SUBUNIT"/>
    <property type="match status" value="1"/>
</dbReference>
<feature type="signal peptide" evidence="2">
    <location>
        <begin position="1"/>
        <end position="28"/>
    </location>
</feature>
<evidence type="ECO:0000313" key="4">
    <source>
        <dbReference type="Proteomes" id="UP000614811"/>
    </source>
</evidence>
<comment type="caution">
    <text evidence="3">The sequence shown here is derived from an EMBL/GenBank/DDBJ whole genome shotgun (WGS) entry which is preliminary data.</text>
</comment>
<dbReference type="PROSITE" id="PS51257">
    <property type="entry name" value="PROKAR_LIPOPROTEIN"/>
    <property type="match status" value="1"/>
</dbReference>
<dbReference type="EMBL" id="BMXA01000004">
    <property type="protein sequence ID" value="GHA14524.1"/>
    <property type="molecule type" value="Genomic_DNA"/>
</dbReference>
<reference evidence="3" key="1">
    <citation type="journal article" date="2014" name="Int. J. Syst. Evol. Microbiol.">
        <title>Complete genome sequence of Corynebacterium casei LMG S-19264T (=DSM 44701T), isolated from a smear-ripened cheese.</title>
        <authorList>
            <consortium name="US DOE Joint Genome Institute (JGI-PGF)"/>
            <person name="Walter F."/>
            <person name="Albersmeier A."/>
            <person name="Kalinowski J."/>
            <person name="Ruckert C."/>
        </authorList>
    </citation>
    <scope>NUCLEOTIDE SEQUENCE</scope>
    <source>
        <strain evidence="3">KCTC 12711</strain>
    </source>
</reference>
<organism evidence="3 4">
    <name type="scientific">Arenicella chitinivorans</name>
    <dbReference type="NCBI Taxonomy" id="1329800"/>
    <lineage>
        <taxon>Bacteria</taxon>
        <taxon>Pseudomonadati</taxon>
        <taxon>Pseudomonadota</taxon>
        <taxon>Gammaproteobacteria</taxon>
        <taxon>Arenicellales</taxon>
        <taxon>Arenicellaceae</taxon>
        <taxon>Arenicella</taxon>
    </lineage>
</organism>
<feature type="repeat" description="TPR" evidence="1">
    <location>
        <begin position="194"/>
        <end position="227"/>
    </location>
</feature>
<protein>
    <recommendedName>
        <fullName evidence="5">Tetratricopeptide repeat protein</fullName>
    </recommendedName>
</protein>
<proteinExistence type="predicted"/>
<dbReference type="GO" id="GO:0097363">
    <property type="term" value="F:protein O-acetylglucosaminyltransferase activity"/>
    <property type="evidence" value="ECO:0007669"/>
    <property type="project" value="TreeGrafter"/>
</dbReference>
<dbReference type="InterPro" id="IPR019734">
    <property type="entry name" value="TPR_rpt"/>
</dbReference>
<dbReference type="Proteomes" id="UP000614811">
    <property type="component" value="Unassembled WGS sequence"/>
</dbReference>
<reference evidence="3" key="2">
    <citation type="submission" date="2020-09" db="EMBL/GenBank/DDBJ databases">
        <authorList>
            <person name="Sun Q."/>
            <person name="Kim S."/>
        </authorList>
    </citation>
    <scope>NUCLEOTIDE SEQUENCE</scope>
    <source>
        <strain evidence="3">KCTC 12711</strain>
    </source>
</reference>
<keyword evidence="2" id="KW-0732">Signal</keyword>
<gene>
    <name evidence="3" type="ORF">GCM10008090_25400</name>
</gene>
<keyword evidence="1" id="KW-0802">TPR repeat</keyword>
<dbReference type="PANTHER" id="PTHR44366">
    <property type="entry name" value="UDP-N-ACETYLGLUCOSAMINE--PEPTIDE N-ACETYLGLUCOSAMINYLTRANSFERASE 110 KDA SUBUNIT"/>
    <property type="match status" value="1"/>
</dbReference>
<evidence type="ECO:0000256" key="2">
    <source>
        <dbReference type="SAM" id="SignalP"/>
    </source>
</evidence>
<dbReference type="Pfam" id="PF14559">
    <property type="entry name" value="TPR_19"/>
    <property type="match status" value="1"/>
</dbReference>
<dbReference type="GO" id="GO:0006493">
    <property type="term" value="P:protein O-linked glycosylation"/>
    <property type="evidence" value="ECO:0007669"/>
    <property type="project" value="InterPro"/>
</dbReference>
<sequence>MKTIRLEVLGSVLILLLLSACASQPVTAVKYDWMQEVINYETRLGPDHLDSVENLYQVTPEMRATVVARFGKLPKLRALRKMAQWLIDEDGKNMQYNMEANYAPIEAFYRNEGNCLSFTLMLIQLADEIGITLNANEVDIPDLWGENEDRGLVYYRHVNAMYRSDRYTQVFDLAIQEYRAGFPQRFINKRSAAALLFSNLGVQFMQQEDYDTALHYLKLAVSVDAKNPDLWINLSAALRRTGQVNKAEQGYLYAHQLNPRESLAASNLERLYRGQGKLQAADRFQKLASRVRNKNPYLHFYTAQKAFDQRDFGTAAKAVKRAIKLHDKDPQFYELRSRIYQVERKYIAALRDLEKAHNISLTPSERGRYANKVDLVLAAVKQQAEDRQKRFERLTLPQFRR</sequence>
<dbReference type="PROSITE" id="PS50005">
    <property type="entry name" value="TPR"/>
    <property type="match status" value="2"/>
</dbReference>
<dbReference type="SMART" id="SM00028">
    <property type="entry name" value="TPR"/>
    <property type="match status" value="4"/>
</dbReference>
<evidence type="ECO:0008006" key="5">
    <source>
        <dbReference type="Google" id="ProtNLM"/>
    </source>
</evidence>
<dbReference type="Gene3D" id="1.25.40.10">
    <property type="entry name" value="Tetratricopeptide repeat domain"/>
    <property type="match status" value="2"/>
</dbReference>
<dbReference type="InterPro" id="IPR011990">
    <property type="entry name" value="TPR-like_helical_dom_sf"/>
</dbReference>
<evidence type="ECO:0000313" key="3">
    <source>
        <dbReference type="EMBL" id="GHA14524.1"/>
    </source>
</evidence>
<name>A0A918RVV6_9GAMM</name>
<dbReference type="SUPFAM" id="SSF48452">
    <property type="entry name" value="TPR-like"/>
    <property type="match status" value="1"/>
</dbReference>
<evidence type="ECO:0000256" key="1">
    <source>
        <dbReference type="PROSITE-ProRule" id="PRU00339"/>
    </source>
</evidence>
<feature type="chain" id="PRO_5036834394" description="Tetratricopeptide repeat protein" evidence="2">
    <location>
        <begin position="29"/>
        <end position="401"/>
    </location>
</feature>
<dbReference type="AlphaFoldDB" id="A0A918RVV6"/>